<dbReference type="Gene3D" id="3.40.50.1820">
    <property type="entry name" value="alpha/beta hydrolase"/>
    <property type="match status" value="1"/>
</dbReference>
<keyword evidence="2 4" id="KW-0378">Hydrolase</keyword>
<feature type="domain" description="AB hydrolase-1" evidence="3">
    <location>
        <begin position="24"/>
        <end position="129"/>
    </location>
</feature>
<proteinExistence type="inferred from homology"/>
<dbReference type="RefSeq" id="WP_263608120.1">
    <property type="nucleotide sequence ID" value="NZ_JAOVQM010000002.1"/>
</dbReference>
<dbReference type="InterPro" id="IPR000073">
    <property type="entry name" value="AB_hydrolase_1"/>
</dbReference>
<dbReference type="EMBL" id="JAOVQM010000002">
    <property type="protein sequence ID" value="MCV2231967.1"/>
    <property type="molecule type" value="Genomic_DNA"/>
</dbReference>
<dbReference type="PANTHER" id="PTHR43798">
    <property type="entry name" value="MONOACYLGLYCEROL LIPASE"/>
    <property type="match status" value="1"/>
</dbReference>
<evidence type="ECO:0000259" key="3">
    <source>
        <dbReference type="Pfam" id="PF00561"/>
    </source>
</evidence>
<keyword evidence="5" id="KW-1185">Reference proteome</keyword>
<dbReference type="InterPro" id="IPR029058">
    <property type="entry name" value="AB_hydrolase_fold"/>
</dbReference>
<evidence type="ECO:0000256" key="2">
    <source>
        <dbReference type="ARBA" id="ARBA00022801"/>
    </source>
</evidence>
<evidence type="ECO:0000256" key="1">
    <source>
        <dbReference type="ARBA" id="ARBA00006989"/>
    </source>
</evidence>
<evidence type="ECO:0000313" key="5">
    <source>
        <dbReference type="Proteomes" id="UP001177160"/>
    </source>
</evidence>
<protein>
    <submittedName>
        <fullName evidence="4">Alpha/beta fold hydrolase</fullName>
    </submittedName>
</protein>
<dbReference type="Pfam" id="PF00561">
    <property type="entry name" value="Abhydrolase_1"/>
    <property type="match status" value="1"/>
</dbReference>
<dbReference type="PANTHER" id="PTHR43798:SF31">
    <property type="entry name" value="AB HYDROLASE SUPERFAMILY PROTEIN YCLE"/>
    <property type="match status" value="1"/>
</dbReference>
<comment type="caution">
    <text evidence="4">The sequence shown here is derived from an EMBL/GenBank/DDBJ whole genome shotgun (WGS) entry which is preliminary data.</text>
</comment>
<accession>A0ABT2Y5E2</accession>
<evidence type="ECO:0000313" key="4">
    <source>
        <dbReference type="EMBL" id="MCV2231967.1"/>
    </source>
</evidence>
<reference evidence="4" key="1">
    <citation type="submission" date="2022-09" db="EMBL/GenBank/DDBJ databases">
        <title>Novel Mycoplasma species identified in domestic and wild animals.</title>
        <authorList>
            <person name="Volokhov D.V."/>
            <person name="Furtak V.A."/>
            <person name="Zagorodnyaya T.A."/>
        </authorList>
    </citation>
    <scope>NUCLEOTIDE SEQUENCE</scope>
    <source>
        <strain evidence="4">Oakley</strain>
    </source>
</reference>
<name>A0ABT2Y5E2_9MOLU</name>
<dbReference type="GO" id="GO:0016787">
    <property type="term" value="F:hydrolase activity"/>
    <property type="evidence" value="ECO:0007669"/>
    <property type="project" value="UniProtKB-KW"/>
</dbReference>
<sequence>MKDYTIRFKDCSIYYEMHENKTKPTLVFLHGYTSSLNVFESIIVTFKKDYQLLLIDLPGHGKSGVSSAVGFKDMPEIMKSILDYQEISSAYFLGVDVGSLVAQGFGHIYPEHVNALVSVGSYSIYHDSCKKVSNEHVFSNALLSFKWLFAFKKYLHHYANIAAITETGLTKFKTSQTQFKRSGLKAYKGLNRFYKWDKPTKHYPIYVVCGEFEEEVIKDASIQFEQKVPNALLEGFNKSKRVVFLDQPRLFIEHVQTFLKSHLK</sequence>
<dbReference type="Proteomes" id="UP001177160">
    <property type="component" value="Unassembled WGS sequence"/>
</dbReference>
<dbReference type="SUPFAM" id="SSF53474">
    <property type="entry name" value="alpha/beta-Hydrolases"/>
    <property type="match status" value="1"/>
</dbReference>
<gene>
    <name evidence="4" type="ORF">N7548_03905</name>
</gene>
<dbReference type="InterPro" id="IPR050266">
    <property type="entry name" value="AB_hydrolase_sf"/>
</dbReference>
<comment type="similarity">
    <text evidence="1">Belongs to the lipase/esterase LIP3/BchO family.</text>
</comment>
<organism evidence="4 5">
    <name type="scientific">Paracholeplasma manati</name>
    <dbReference type="NCBI Taxonomy" id="591373"/>
    <lineage>
        <taxon>Bacteria</taxon>
        <taxon>Bacillati</taxon>
        <taxon>Mycoplasmatota</taxon>
        <taxon>Mollicutes</taxon>
        <taxon>Acholeplasmatales</taxon>
        <taxon>Acholeplasmataceae</taxon>
        <taxon>Paracholeplasma</taxon>
    </lineage>
</organism>